<organism evidence="2 3">
    <name type="scientific">Candidatus Kerfeldbacteria bacterium CG15_BIG_FIL_POST_REV_8_21_14_020_45_12</name>
    <dbReference type="NCBI Taxonomy" id="2014247"/>
    <lineage>
        <taxon>Bacteria</taxon>
        <taxon>Candidatus Kerfeldiibacteriota</taxon>
    </lineage>
</organism>
<dbReference type="AlphaFoldDB" id="A0A2M7H4G9"/>
<gene>
    <name evidence="2" type="ORF">COW24_01810</name>
</gene>
<proteinExistence type="predicted"/>
<evidence type="ECO:0000259" key="1">
    <source>
        <dbReference type="Pfam" id="PF01863"/>
    </source>
</evidence>
<feature type="domain" description="YgjP-like metallopeptidase" evidence="1">
    <location>
        <begin position="16"/>
        <end position="96"/>
    </location>
</feature>
<feature type="non-terminal residue" evidence="2">
    <location>
        <position position="122"/>
    </location>
</feature>
<evidence type="ECO:0000313" key="2">
    <source>
        <dbReference type="EMBL" id="PIW37111.1"/>
    </source>
</evidence>
<dbReference type="InterPro" id="IPR002725">
    <property type="entry name" value="YgjP-like_metallopeptidase"/>
</dbReference>
<comment type="caution">
    <text evidence="2">The sequence shown here is derived from an EMBL/GenBank/DDBJ whole genome shotgun (WGS) entry which is preliminary data.</text>
</comment>
<accession>A0A2M7H4G9</accession>
<dbReference type="EMBL" id="PFGC01000021">
    <property type="protein sequence ID" value="PIW37111.1"/>
    <property type="molecule type" value="Genomic_DNA"/>
</dbReference>
<dbReference type="Pfam" id="PF01863">
    <property type="entry name" value="YgjP-like"/>
    <property type="match status" value="1"/>
</dbReference>
<dbReference type="Proteomes" id="UP000230292">
    <property type="component" value="Unassembled WGS sequence"/>
</dbReference>
<evidence type="ECO:0000313" key="3">
    <source>
        <dbReference type="Proteomes" id="UP000230292"/>
    </source>
</evidence>
<reference evidence="2 3" key="1">
    <citation type="submission" date="2017-09" db="EMBL/GenBank/DDBJ databases">
        <title>Depth-based differentiation of microbial function through sediment-hosted aquifers and enrichment of novel symbionts in the deep terrestrial subsurface.</title>
        <authorList>
            <person name="Probst A.J."/>
            <person name="Ladd B."/>
            <person name="Jarett J.K."/>
            <person name="Geller-Mcgrath D.E."/>
            <person name="Sieber C.M."/>
            <person name="Emerson J.B."/>
            <person name="Anantharaman K."/>
            <person name="Thomas B.C."/>
            <person name="Malmstrom R."/>
            <person name="Stieglmeier M."/>
            <person name="Klingl A."/>
            <person name="Woyke T."/>
            <person name="Ryan C.M."/>
            <person name="Banfield J.F."/>
        </authorList>
    </citation>
    <scope>NUCLEOTIDE SEQUENCE [LARGE SCALE GENOMIC DNA]</scope>
    <source>
        <strain evidence="2">CG15_BIG_FIL_POST_REV_8_21_14_020_45_12</strain>
    </source>
</reference>
<name>A0A2M7H4G9_9BACT</name>
<sequence>MSDSPKVDRIVRSKRRTMALYVRDDATVELRVPLRASEQLMKKFIAQNSGWITRHRQAALRKLRESPPKLFKVGEKFLYLGKLYPLAEAQQKEALRWDGKQFILKIGADGHKAFSSWYRDSA</sequence>
<protein>
    <recommendedName>
        <fullName evidence="1">YgjP-like metallopeptidase domain-containing protein</fullName>
    </recommendedName>
</protein>